<keyword evidence="2" id="KW-1185">Reference proteome</keyword>
<dbReference type="Proteomes" id="UP001159428">
    <property type="component" value="Unassembled WGS sequence"/>
</dbReference>
<reference evidence="1 2" key="1">
    <citation type="submission" date="2022-05" db="EMBL/GenBank/DDBJ databases">
        <authorList>
            <consortium name="Genoscope - CEA"/>
            <person name="William W."/>
        </authorList>
    </citation>
    <scope>NUCLEOTIDE SEQUENCE [LARGE SCALE GENOMIC DNA]</scope>
</reference>
<evidence type="ECO:0000313" key="2">
    <source>
        <dbReference type="Proteomes" id="UP001159428"/>
    </source>
</evidence>
<comment type="caution">
    <text evidence="1">The sequence shown here is derived from an EMBL/GenBank/DDBJ whole genome shotgun (WGS) entry which is preliminary data.</text>
</comment>
<evidence type="ECO:0008006" key="3">
    <source>
        <dbReference type="Google" id="ProtNLM"/>
    </source>
</evidence>
<organism evidence="1 2">
    <name type="scientific">Pocillopora meandrina</name>
    <dbReference type="NCBI Taxonomy" id="46732"/>
    <lineage>
        <taxon>Eukaryota</taxon>
        <taxon>Metazoa</taxon>
        <taxon>Cnidaria</taxon>
        <taxon>Anthozoa</taxon>
        <taxon>Hexacorallia</taxon>
        <taxon>Scleractinia</taxon>
        <taxon>Astrocoeniina</taxon>
        <taxon>Pocilloporidae</taxon>
        <taxon>Pocillopora</taxon>
    </lineage>
</organism>
<proteinExistence type="predicted"/>
<name>A0AAU9VJM7_9CNID</name>
<evidence type="ECO:0000313" key="1">
    <source>
        <dbReference type="EMBL" id="CAH3031597.1"/>
    </source>
</evidence>
<accession>A0AAU9VJM7</accession>
<sequence length="276" mass="31463">MKSLLMSKLTDEVNSFSQVPKQSPFNRYIVAMRKCGLSRLAKKATKWFDETKANGKSFDYRFTGKDSRLFLLHFMSLISATECSANAHGRGATILHVIAYICLCLRDCVSLFSRLDISDEQVSELKTLCTNYFRANAIFFYVNPTVWTIGHLVPAHTKYMKGKYGLGLGLNTMEGREAKHVFISKYSQNTMFHSRWEQISLHEFVSFLWLRERGYNCSNVNSSTLSYIPKQVINSDPAFCYCGLQEKKSTDGKCRVCSNNLRTKIVSSVKKGENLL</sequence>
<dbReference type="AlphaFoldDB" id="A0AAU9VJM7"/>
<gene>
    <name evidence="1" type="ORF">PMEA_00000327</name>
</gene>
<dbReference type="EMBL" id="CALNXJ010000001">
    <property type="protein sequence ID" value="CAH3031597.1"/>
    <property type="molecule type" value="Genomic_DNA"/>
</dbReference>
<protein>
    <recommendedName>
        <fullName evidence="3">LAGLIDADG endonuclease</fullName>
    </recommendedName>
</protein>